<sequence length="106" mass="12072">MELFKLNLASQVSKDFFKGSCGSLVLILFSSEVKIHNLTEKIANYKEVGFIFKTESEQFENSFWIILVCILVHSFNICLIRLAGFDFPFTKSKDLDTSSGAIDLMY</sequence>
<evidence type="ECO:0000256" key="4">
    <source>
        <dbReference type="ARBA" id="ARBA00022989"/>
    </source>
</evidence>
<dbReference type="GO" id="GO:0007605">
    <property type="term" value="P:sensory perception of sound"/>
    <property type="evidence" value="ECO:0007669"/>
    <property type="project" value="TreeGrafter"/>
</dbReference>
<dbReference type="PANTHER" id="PTHR31548">
    <property type="entry name" value="CLARIN"/>
    <property type="match status" value="1"/>
</dbReference>
<evidence type="ECO:0000256" key="3">
    <source>
        <dbReference type="ARBA" id="ARBA00022692"/>
    </source>
</evidence>
<evidence type="ECO:0000313" key="8">
    <source>
        <dbReference type="Proteomes" id="UP001295444"/>
    </source>
</evidence>
<dbReference type="GO" id="GO:0016020">
    <property type="term" value="C:membrane"/>
    <property type="evidence" value="ECO:0007669"/>
    <property type="project" value="UniProtKB-SubCell"/>
</dbReference>
<keyword evidence="4 6" id="KW-1133">Transmembrane helix</keyword>
<dbReference type="GO" id="GO:0050957">
    <property type="term" value="P:equilibrioception"/>
    <property type="evidence" value="ECO:0007669"/>
    <property type="project" value="TreeGrafter"/>
</dbReference>
<evidence type="ECO:0000256" key="1">
    <source>
        <dbReference type="ARBA" id="ARBA00004141"/>
    </source>
</evidence>
<dbReference type="PANTHER" id="PTHR31548:SF4">
    <property type="entry name" value="CLARIN-1"/>
    <property type="match status" value="1"/>
</dbReference>
<feature type="transmembrane region" description="Helical" evidence="6">
    <location>
        <begin position="63"/>
        <end position="83"/>
    </location>
</feature>
<gene>
    <name evidence="7" type="ORF">PECUL_23A015756</name>
</gene>
<keyword evidence="3 6" id="KW-0812">Transmembrane</keyword>
<accession>A0AAD1RBJ0</accession>
<dbReference type="EMBL" id="OW240913">
    <property type="protein sequence ID" value="CAH2247159.1"/>
    <property type="molecule type" value="Genomic_DNA"/>
</dbReference>
<organism evidence="7 8">
    <name type="scientific">Pelobates cultripes</name>
    <name type="common">Western spadefoot toad</name>
    <dbReference type="NCBI Taxonomy" id="61616"/>
    <lineage>
        <taxon>Eukaryota</taxon>
        <taxon>Metazoa</taxon>
        <taxon>Chordata</taxon>
        <taxon>Craniata</taxon>
        <taxon>Vertebrata</taxon>
        <taxon>Euteleostomi</taxon>
        <taxon>Amphibia</taxon>
        <taxon>Batrachia</taxon>
        <taxon>Anura</taxon>
        <taxon>Pelobatoidea</taxon>
        <taxon>Pelobatidae</taxon>
        <taxon>Pelobates</taxon>
    </lineage>
</organism>
<reference evidence="7" key="1">
    <citation type="submission" date="2022-03" db="EMBL/GenBank/DDBJ databases">
        <authorList>
            <person name="Alioto T."/>
            <person name="Alioto T."/>
            <person name="Gomez Garrido J."/>
        </authorList>
    </citation>
    <scope>NUCLEOTIDE SEQUENCE</scope>
</reference>
<evidence type="ECO:0000256" key="5">
    <source>
        <dbReference type="ARBA" id="ARBA00023136"/>
    </source>
</evidence>
<dbReference type="AlphaFoldDB" id="A0AAD1RBJ0"/>
<protein>
    <submittedName>
        <fullName evidence="7">Clarin-1</fullName>
    </submittedName>
</protein>
<evidence type="ECO:0000256" key="6">
    <source>
        <dbReference type="SAM" id="Phobius"/>
    </source>
</evidence>
<dbReference type="Proteomes" id="UP001295444">
    <property type="component" value="Chromosome 02"/>
</dbReference>
<keyword evidence="8" id="KW-1185">Reference proteome</keyword>
<dbReference type="InterPro" id="IPR026748">
    <property type="entry name" value="Clarin"/>
</dbReference>
<name>A0AAD1RBJ0_PELCU</name>
<proteinExistence type="inferred from homology"/>
<keyword evidence="5 6" id="KW-0472">Membrane</keyword>
<evidence type="ECO:0000313" key="7">
    <source>
        <dbReference type="EMBL" id="CAH2247159.1"/>
    </source>
</evidence>
<evidence type="ECO:0000256" key="2">
    <source>
        <dbReference type="ARBA" id="ARBA00005787"/>
    </source>
</evidence>
<comment type="subcellular location">
    <subcellularLocation>
        <location evidence="1">Membrane</location>
        <topology evidence="1">Multi-pass membrane protein</topology>
    </subcellularLocation>
</comment>
<dbReference type="Pfam" id="PF25807">
    <property type="entry name" value="Clarin-2"/>
    <property type="match status" value="1"/>
</dbReference>
<comment type="similarity">
    <text evidence="2">Belongs to the clarin family.</text>
</comment>